<proteinExistence type="predicted"/>
<keyword evidence="2" id="KW-1185">Reference proteome</keyword>
<sequence>MINVLVVFDMLRLHGNIAGAVHQTGNQMAFCGYVYKNMEVQGSSFSDDISSIVISEGYARGRVISLLGADYLDNTCLSSGTAGLHFVNSSIMKENDIIDLIASYKVKPLIGIIGFPDFPMENRYYGRAWTGYDVENGQGGQEEDPIVFIAETGVVYHMSRSCTYLCPSINMISAFEKDNIRNEQGEKYYACERCGKGGIQAVLYITMQGNRYHNSLKCSGLKRTIYTVHLSEAGGKGKCSKCG</sequence>
<evidence type="ECO:0000313" key="1">
    <source>
        <dbReference type="EMBL" id="XAH74276.1"/>
    </source>
</evidence>
<name>A0ABZ3EVL0_9FIRM</name>
<organism evidence="1 2">
    <name type="scientific">Kineothrix sedimenti</name>
    <dbReference type="NCBI Taxonomy" id="3123317"/>
    <lineage>
        <taxon>Bacteria</taxon>
        <taxon>Bacillati</taxon>
        <taxon>Bacillota</taxon>
        <taxon>Clostridia</taxon>
        <taxon>Lachnospirales</taxon>
        <taxon>Lachnospiraceae</taxon>
        <taxon>Kineothrix</taxon>
    </lineage>
</organism>
<dbReference type="EMBL" id="CP146256">
    <property type="protein sequence ID" value="XAH74276.1"/>
    <property type="molecule type" value="Genomic_DNA"/>
</dbReference>
<accession>A0ABZ3EVL0</accession>
<protein>
    <submittedName>
        <fullName evidence="1">Uncharacterized protein</fullName>
    </submittedName>
</protein>
<reference evidence="1 2" key="1">
    <citation type="submission" date="2024-02" db="EMBL/GenBank/DDBJ databases">
        <title>Bacterial strain from lacustrine sediment.</title>
        <authorList>
            <person name="Petit C."/>
            <person name="Fadhlaoui K."/>
        </authorList>
    </citation>
    <scope>NUCLEOTIDE SEQUENCE [LARGE SCALE GENOMIC DNA]</scope>
    <source>
        <strain evidence="1 2">IPX-CK</strain>
    </source>
</reference>
<dbReference type="Proteomes" id="UP001451571">
    <property type="component" value="Chromosome"/>
</dbReference>
<dbReference type="RefSeq" id="WP_342757870.1">
    <property type="nucleotide sequence ID" value="NZ_CP146256.1"/>
</dbReference>
<gene>
    <name evidence="1" type="ORF">V6984_00445</name>
</gene>
<evidence type="ECO:0000313" key="2">
    <source>
        <dbReference type="Proteomes" id="UP001451571"/>
    </source>
</evidence>